<dbReference type="Pfam" id="PF13958">
    <property type="entry name" value="ToxN_toxin"/>
    <property type="match status" value="1"/>
</dbReference>
<dbReference type="InterPro" id="IPR053735">
    <property type="entry name" value="Type_III_TA_endoRNase"/>
</dbReference>
<protein>
    <submittedName>
        <fullName evidence="1">Phage resistance protein</fullName>
    </submittedName>
</protein>
<evidence type="ECO:0000313" key="2">
    <source>
        <dbReference type="EMBL" id="PHH99888.1"/>
    </source>
</evidence>
<dbReference type="Proteomes" id="UP000223525">
    <property type="component" value="Unassembled WGS sequence"/>
</dbReference>
<proteinExistence type="predicted"/>
<dbReference type="EMBL" id="NIRK01000001">
    <property type="protein sequence ID" value="PHH99888.1"/>
    <property type="molecule type" value="Genomic_DNA"/>
</dbReference>
<dbReference type="GO" id="GO:0003723">
    <property type="term" value="F:RNA binding"/>
    <property type="evidence" value="ECO:0007669"/>
    <property type="project" value="InterPro"/>
</dbReference>
<sequence>MKLVIVQEDYIQYLKQYSKDVKENKNSSRPYVGVILKVGNQHYFAPLASPKPKHKTMDDKLDFIKIKKGELGAINLNNMIPIPIFLTKEIDLLKYDKKYQTLLKDQINWINRNDKKLLKNSLKLYTLITKKKNTIFHKRCNNFKLLEEKSLDYQKKLQYNCLTGNIINIELHSSGENKWIAKKDIEKFEIEKKEDAKEIIADIYLKMSEKELREYIKNKENKNLSDEEKLYQIPITYYNISDLKITKEIEQKFIPMKEKKKTQEIDKSKGQGIGD</sequence>
<organism evidence="1 3">
    <name type="scientific">Fusobacterium nucleatum subsp. polymorphum</name>
    <name type="common">Fusobacterium polymorphum</name>
    <dbReference type="NCBI Taxonomy" id="76857"/>
    <lineage>
        <taxon>Bacteria</taxon>
        <taxon>Fusobacteriati</taxon>
        <taxon>Fusobacteriota</taxon>
        <taxon>Fusobacteriia</taxon>
        <taxon>Fusobacteriales</taxon>
        <taxon>Fusobacteriaceae</taxon>
        <taxon>Fusobacterium</taxon>
    </lineage>
</organism>
<evidence type="ECO:0000313" key="3">
    <source>
        <dbReference type="Proteomes" id="UP000197638"/>
    </source>
</evidence>
<reference evidence="2 4" key="1">
    <citation type="submission" date="2017-06" db="EMBL/GenBank/DDBJ databases">
        <title>Draft genome sequence of Fusobacterium nucleatum subsp. polymorphum KCOM 1248 (=ChDC F113).</title>
        <authorList>
            <person name="Kook J.-K."/>
            <person name="Park S.-N."/>
            <person name="Lim Y.K."/>
            <person name="Roh H."/>
        </authorList>
    </citation>
    <scope>NUCLEOTIDE SEQUENCE [LARGE SCALE GENOMIC DNA]</scope>
    <source>
        <strain evidence="2">KCOM 1248</strain>
        <strain evidence="4">KCOM 1248 (ChDC F113)</strain>
    </source>
</reference>
<evidence type="ECO:0000313" key="4">
    <source>
        <dbReference type="Proteomes" id="UP000223525"/>
    </source>
</evidence>
<dbReference type="AlphaFoldDB" id="A0A241Q4C8"/>
<gene>
    <name evidence="2" type="ORF">CA836_09650</name>
    <name evidence="1" type="ORF">CBG61_12325</name>
</gene>
<dbReference type="EMBL" id="CP022123">
    <property type="protein sequence ID" value="ASG29578.1"/>
    <property type="molecule type" value="Genomic_DNA"/>
</dbReference>
<dbReference type="InterPro" id="IPR025911">
    <property type="entry name" value="ToxN/AbiQ_toxin"/>
</dbReference>
<dbReference type="Proteomes" id="UP000197638">
    <property type="component" value="Chromosome"/>
</dbReference>
<reference evidence="1 3" key="2">
    <citation type="submission" date="2017-06" db="EMBL/GenBank/DDBJ databases">
        <title>Genome sequencing of Fusobacterium nucleatum subsp. polymorphum KCOM 1275 (=ChDC F310).</title>
        <authorList>
            <person name="Kook J.-K."/>
            <person name="Park S.-N."/>
            <person name="Lim Y.K."/>
            <person name="Roh H."/>
        </authorList>
    </citation>
    <scope>NUCLEOTIDE SEQUENCE [LARGE SCALE GENOMIC DNA]</scope>
    <source>
        <strain evidence="1 3">KCOM 1275</strain>
    </source>
</reference>
<evidence type="ECO:0000313" key="1">
    <source>
        <dbReference type="EMBL" id="ASG29578.1"/>
    </source>
</evidence>
<name>A0A241Q4C8_FUSNP</name>
<dbReference type="Gene3D" id="3.10.129.130">
    <property type="match status" value="1"/>
</dbReference>
<accession>A0A241Q4C8</accession>
<dbReference type="RefSeq" id="WP_088765551.1">
    <property type="nucleotide sequence ID" value="NZ_CP022123.1"/>
</dbReference>
<dbReference type="GO" id="GO:0004521">
    <property type="term" value="F:RNA endonuclease activity"/>
    <property type="evidence" value="ECO:0007669"/>
    <property type="project" value="InterPro"/>
</dbReference>